<feature type="transmembrane region" description="Helical" evidence="1">
    <location>
        <begin position="384"/>
        <end position="408"/>
    </location>
</feature>
<keyword evidence="1" id="KW-0812">Transmembrane</keyword>
<evidence type="ECO:0000256" key="1">
    <source>
        <dbReference type="SAM" id="Phobius"/>
    </source>
</evidence>
<dbReference type="InterPro" id="IPR008042">
    <property type="entry name" value="Retrotrans_Pao"/>
</dbReference>
<feature type="transmembrane region" description="Helical" evidence="1">
    <location>
        <begin position="362"/>
        <end position="378"/>
    </location>
</feature>
<keyword evidence="1" id="KW-0472">Membrane</keyword>
<dbReference type="OrthoDB" id="6150497at2759"/>
<sequence>MIDDRFYADNFVTSEADPVKLAKLYSLAREHLQEGGFVIQSCISNDEALRTRMKEDGTLSAHDEEWEKVLGYRYNPLSEEMHVGHVKCDPNASTKWGVLSEAAKIFDPLYLCLPVTVRSRILIRSVWKNCLCWNDPLPTAVLNLIPSGDGVVRSARVRKGDGLGDVHSLKHLYPLELSLTANRPAELPTSGPVSLPGSASIAERDEDPSCSAAIDEERVWLCPVLQKLLLSLSPSPSLSLSLFQIITSSHSRHSSSQNTHQQYHCNRLYFYSSQHSSLSTSTTPTRARYTHLSIYLSFFLSIYLSIYLFIYLILFIYLSIYLSIDLSHSVYLSIYLSIYVCTYLSISLSLSIYIYIYYSVHLSIYLILFIHLSIYLSYSVHLSIYLSIYLILFIYLSVYLYLYLSLYLSIYTIKKHLY</sequence>
<accession>A0A812AUY8</accession>
<dbReference type="AlphaFoldDB" id="A0A812AUY8"/>
<reference evidence="2" key="1">
    <citation type="submission" date="2021-01" db="EMBL/GenBank/DDBJ databases">
        <authorList>
            <person name="Li R."/>
            <person name="Bekaert M."/>
        </authorList>
    </citation>
    <scope>NUCLEOTIDE SEQUENCE</scope>
    <source>
        <strain evidence="2">Farmed</strain>
    </source>
</reference>
<name>A0A812AUY8_ACAPH</name>
<dbReference type="Proteomes" id="UP000597762">
    <property type="component" value="Unassembled WGS sequence"/>
</dbReference>
<dbReference type="Pfam" id="PF05380">
    <property type="entry name" value="Peptidase_A17"/>
    <property type="match status" value="1"/>
</dbReference>
<evidence type="ECO:0000313" key="2">
    <source>
        <dbReference type="EMBL" id="CAE1154854.1"/>
    </source>
</evidence>
<comment type="caution">
    <text evidence="2">The sequence shown here is derived from an EMBL/GenBank/DDBJ whole genome shotgun (WGS) entry which is preliminary data.</text>
</comment>
<dbReference type="EMBL" id="CAHIKZ030000136">
    <property type="protein sequence ID" value="CAE1154854.1"/>
    <property type="molecule type" value="Genomic_DNA"/>
</dbReference>
<keyword evidence="1" id="KW-1133">Transmembrane helix</keyword>
<feature type="transmembrane region" description="Helical" evidence="1">
    <location>
        <begin position="332"/>
        <end position="355"/>
    </location>
</feature>
<gene>
    <name evidence="2" type="ORF">SPHA_4318</name>
</gene>
<protein>
    <submittedName>
        <fullName evidence="2">Uncharacterized protein</fullName>
    </submittedName>
</protein>
<keyword evidence="3" id="KW-1185">Reference proteome</keyword>
<proteinExistence type="predicted"/>
<dbReference type="PANTHER" id="PTHR47331">
    <property type="entry name" value="PHD-TYPE DOMAIN-CONTAINING PROTEIN"/>
    <property type="match status" value="1"/>
</dbReference>
<organism evidence="2 3">
    <name type="scientific">Acanthosepion pharaonis</name>
    <name type="common">Pharaoh cuttlefish</name>
    <name type="synonym">Sepia pharaonis</name>
    <dbReference type="NCBI Taxonomy" id="158019"/>
    <lineage>
        <taxon>Eukaryota</taxon>
        <taxon>Metazoa</taxon>
        <taxon>Spiralia</taxon>
        <taxon>Lophotrochozoa</taxon>
        <taxon>Mollusca</taxon>
        <taxon>Cephalopoda</taxon>
        <taxon>Coleoidea</taxon>
        <taxon>Decapodiformes</taxon>
        <taxon>Sepiida</taxon>
        <taxon>Sepiina</taxon>
        <taxon>Sepiidae</taxon>
        <taxon>Acanthosepion</taxon>
    </lineage>
</organism>
<evidence type="ECO:0000313" key="3">
    <source>
        <dbReference type="Proteomes" id="UP000597762"/>
    </source>
</evidence>
<feature type="transmembrane region" description="Helical" evidence="1">
    <location>
        <begin position="294"/>
        <end position="320"/>
    </location>
</feature>